<organism evidence="9 10">
    <name type="scientific">Piloderma croceum (strain F 1598)</name>
    <dbReference type="NCBI Taxonomy" id="765440"/>
    <lineage>
        <taxon>Eukaryota</taxon>
        <taxon>Fungi</taxon>
        <taxon>Dikarya</taxon>
        <taxon>Basidiomycota</taxon>
        <taxon>Agaricomycotina</taxon>
        <taxon>Agaricomycetes</taxon>
        <taxon>Agaricomycetidae</taxon>
        <taxon>Atheliales</taxon>
        <taxon>Atheliaceae</taxon>
        <taxon>Piloderma</taxon>
    </lineage>
</organism>
<dbReference type="PANTHER" id="PTHR14233">
    <property type="entry name" value="DUF914-RELATED"/>
    <property type="match status" value="1"/>
</dbReference>
<evidence type="ECO:0000256" key="4">
    <source>
        <dbReference type="ARBA" id="ARBA00022692"/>
    </source>
</evidence>
<evidence type="ECO:0000313" key="9">
    <source>
        <dbReference type="EMBL" id="KIM88231.1"/>
    </source>
</evidence>
<feature type="transmembrane region" description="Helical" evidence="8">
    <location>
        <begin position="311"/>
        <end position="330"/>
    </location>
</feature>
<feature type="transmembrane region" description="Helical" evidence="8">
    <location>
        <begin position="253"/>
        <end position="277"/>
    </location>
</feature>
<gene>
    <name evidence="9" type="ORF">PILCRDRAFT_62813</name>
</gene>
<proteinExistence type="inferred from homology"/>
<dbReference type="Pfam" id="PF06027">
    <property type="entry name" value="SLC35F"/>
    <property type="match status" value="1"/>
</dbReference>
<feature type="transmembrane region" description="Helical" evidence="8">
    <location>
        <begin position="31"/>
        <end position="52"/>
    </location>
</feature>
<dbReference type="HOGENOM" id="CLU_039639_3_1_1"/>
<keyword evidence="3" id="KW-0813">Transport</keyword>
<dbReference type="GO" id="GO:0016020">
    <property type="term" value="C:membrane"/>
    <property type="evidence" value="ECO:0007669"/>
    <property type="project" value="UniProtKB-SubCell"/>
</dbReference>
<evidence type="ECO:0000256" key="7">
    <source>
        <dbReference type="SAM" id="MobiDB-lite"/>
    </source>
</evidence>
<evidence type="ECO:0000256" key="1">
    <source>
        <dbReference type="ARBA" id="ARBA00004141"/>
    </source>
</evidence>
<dbReference type="OrthoDB" id="429955at2759"/>
<keyword evidence="5 8" id="KW-1133">Transmembrane helix</keyword>
<evidence type="ECO:0000256" key="5">
    <source>
        <dbReference type="ARBA" id="ARBA00022989"/>
    </source>
</evidence>
<feature type="transmembrane region" description="Helical" evidence="8">
    <location>
        <begin position="64"/>
        <end position="84"/>
    </location>
</feature>
<dbReference type="EMBL" id="KN832977">
    <property type="protein sequence ID" value="KIM88231.1"/>
    <property type="molecule type" value="Genomic_DNA"/>
</dbReference>
<evidence type="ECO:0000313" key="10">
    <source>
        <dbReference type="Proteomes" id="UP000054166"/>
    </source>
</evidence>
<feature type="region of interest" description="Disordered" evidence="7">
    <location>
        <begin position="336"/>
        <end position="364"/>
    </location>
</feature>
<dbReference type="GO" id="GO:0022857">
    <property type="term" value="F:transmembrane transporter activity"/>
    <property type="evidence" value="ECO:0007669"/>
    <property type="project" value="InterPro"/>
</dbReference>
<feature type="transmembrane region" description="Helical" evidence="8">
    <location>
        <begin position="222"/>
        <end position="241"/>
    </location>
</feature>
<feature type="transmembrane region" description="Helical" evidence="8">
    <location>
        <begin position="284"/>
        <end position="305"/>
    </location>
</feature>
<dbReference type="STRING" id="765440.A0A0C3GC60"/>
<keyword evidence="4 8" id="KW-0812">Transmembrane</keyword>
<feature type="transmembrane region" description="Helical" evidence="8">
    <location>
        <begin position="133"/>
        <end position="151"/>
    </location>
</feature>
<accession>A0A0C3GC60</accession>
<evidence type="ECO:0000256" key="2">
    <source>
        <dbReference type="ARBA" id="ARBA00007863"/>
    </source>
</evidence>
<comment type="subcellular location">
    <subcellularLocation>
        <location evidence="1">Membrane</location>
        <topology evidence="1">Multi-pass membrane protein</topology>
    </subcellularLocation>
</comment>
<dbReference type="InterPro" id="IPR009262">
    <property type="entry name" value="SLC35_F1/F2/F6"/>
</dbReference>
<keyword evidence="10" id="KW-1185">Reference proteome</keyword>
<evidence type="ECO:0000256" key="8">
    <source>
        <dbReference type="SAM" id="Phobius"/>
    </source>
</evidence>
<protein>
    <recommendedName>
        <fullName evidence="11">EamA domain-containing protein</fullName>
    </recommendedName>
</protein>
<dbReference type="FunCoup" id="A0A0C3GC60">
    <property type="interactions" value="127"/>
</dbReference>
<sequence>MPADPVARPPVVYYSPSAFASSLWRRLRSIWTPRFGLSLLAGQAVSLCITCTDVTTTELVRRNWFLPTTQTFLLYLSLFCIYTPYTIYQCEIGGWAKMVWKDGWKYFILAACDVEGNFLVVKAYQYTDLLSCMLLNSWSIPACLFFCWIYMRPKYHWTQMLGVLVCICGLGMLAGSDSLADKNVAATHRGKGDAFMVVGATLYGFTNATEEFLVRRSPLYEVVGQLGMWGLLISGIQAALLEHADMPTNSWNGATIGLLAAYTAAMFILYTVAPLLYRMASSTYYNISLLTSDFYGLLFGVYLKITHYSPFWLYFLAFAVAILGLIIFFWHATPEEQGKTDPQKPSYVSTLRGEGKLSGGQNLV</sequence>
<dbReference type="AlphaFoldDB" id="A0A0C3GC60"/>
<dbReference type="InterPro" id="IPR052221">
    <property type="entry name" value="SLC35F_Transporter"/>
</dbReference>
<dbReference type="InParanoid" id="A0A0C3GC60"/>
<dbReference type="PANTHER" id="PTHR14233:SF4">
    <property type="entry name" value="SOLUTE CARRIER FAMILY 35 MEMBER F2"/>
    <property type="match status" value="1"/>
</dbReference>
<evidence type="ECO:0008006" key="11">
    <source>
        <dbReference type="Google" id="ProtNLM"/>
    </source>
</evidence>
<keyword evidence="6 8" id="KW-0472">Membrane</keyword>
<evidence type="ECO:0000256" key="3">
    <source>
        <dbReference type="ARBA" id="ARBA00022448"/>
    </source>
</evidence>
<comment type="similarity">
    <text evidence="2">Belongs to the SLC35F solute transporter family.</text>
</comment>
<reference evidence="10" key="2">
    <citation type="submission" date="2015-01" db="EMBL/GenBank/DDBJ databases">
        <title>Evolutionary Origins and Diversification of the Mycorrhizal Mutualists.</title>
        <authorList>
            <consortium name="DOE Joint Genome Institute"/>
            <consortium name="Mycorrhizal Genomics Consortium"/>
            <person name="Kohler A."/>
            <person name="Kuo A."/>
            <person name="Nagy L.G."/>
            <person name="Floudas D."/>
            <person name="Copeland A."/>
            <person name="Barry K.W."/>
            <person name="Cichocki N."/>
            <person name="Veneault-Fourrey C."/>
            <person name="LaButti K."/>
            <person name="Lindquist E.A."/>
            <person name="Lipzen A."/>
            <person name="Lundell T."/>
            <person name="Morin E."/>
            <person name="Murat C."/>
            <person name="Riley R."/>
            <person name="Ohm R."/>
            <person name="Sun H."/>
            <person name="Tunlid A."/>
            <person name="Henrissat B."/>
            <person name="Grigoriev I.V."/>
            <person name="Hibbett D.S."/>
            <person name="Martin F."/>
        </authorList>
    </citation>
    <scope>NUCLEOTIDE SEQUENCE [LARGE SCALE GENOMIC DNA]</scope>
    <source>
        <strain evidence="10">F 1598</strain>
    </source>
</reference>
<evidence type="ECO:0000256" key="6">
    <source>
        <dbReference type="ARBA" id="ARBA00023136"/>
    </source>
</evidence>
<reference evidence="9 10" key="1">
    <citation type="submission" date="2014-04" db="EMBL/GenBank/DDBJ databases">
        <authorList>
            <consortium name="DOE Joint Genome Institute"/>
            <person name="Kuo A."/>
            <person name="Tarkka M."/>
            <person name="Buscot F."/>
            <person name="Kohler A."/>
            <person name="Nagy L.G."/>
            <person name="Floudas D."/>
            <person name="Copeland A."/>
            <person name="Barry K.W."/>
            <person name="Cichocki N."/>
            <person name="Veneault-Fourrey C."/>
            <person name="LaButti K."/>
            <person name="Lindquist E.A."/>
            <person name="Lipzen A."/>
            <person name="Lundell T."/>
            <person name="Morin E."/>
            <person name="Murat C."/>
            <person name="Sun H."/>
            <person name="Tunlid A."/>
            <person name="Henrissat B."/>
            <person name="Grigoriev I.V."/>
            <person name="Hibbett D.S."/>
            <person name="Martin F."/>
            <person name="Nordberg H.P."/>
            <person name="Cantor M.N."/>
            <person name="Hua S.X."/>
        </authorList>
    </citation>
    <scope>NUCLEOTIDE SEQUENCE [LARGE SCALE GENOMIC DNA]</scope>
    <source>
        <strain evidence="9 10">F 1598</strain>
    </source>
</reference>
<name>A0A0C3GC60_PILCF</name>
<feature type="transmembrane region" description="Helical" evidence="8">
    <location>
        <begin position="157"/>
        <end position="175"/>
    </location>
</feature>
<dbReference type="Proteomes" id="UP000054166">
    <property type="component" value="Unassembled WGS sequence"/>
</dbReference>